<dbReference type="AlphaFoldDB" id="A0A549SVB4"/>
<evidence type="ECO:0000313" key="2">
    <source>
        <dbReference type="Proteomes" id="UP000316801"/>
    </source>
</evidence>
<gene>
    <name evidence="1" type="ORF">FNA46_22985</name>
</gene>
<evidence type="ECO:0000313" key="1">
    <source>
        <dbReference type="EMBL" id="TRL33498.1"/>
    </source>
</evidence>
<protein>
    <submittedName>
        <fullName evidence="1">Uncharacterized protein</fullName>
    </submittedName>
</protein>
<dbReference type="EMBL" id="VJMG01000078">
    <property type="protein sequence ID" value="TRL33498.1"/>
    <property type="molecule type" value="Genomic_DNA"/>
</dbReference>
<reference evidence="1 2" key="1">
    <citation type="submission" date="2019-07" db="EMBL/GenBank/DDBJ databases">
        <title>Ln-dependent methylotrophs.</title>
        <authorList>
            <person name="Tani A."/>
        </authorList>
    </citation>
    <scope>NUCLEOTIDE SEQUENCE [LARGE SCALE GENOMIC DNA]</scope>
    <source>
        <strain evidence="1 2">SM12</strain>
    </source>
</reference>
<accession>A0A549SVB4</accession>
<sequence>MSFSSYDALEASDLSLLRKVLEEVCRERAIALDSEEASSMARALIDWYLFGIRHPQQLKDMLDPLPLTHPSP</sequence>
<dbReference type="Proteomes" id="UP000316801">
    <property type="component" value="Unassembled WGS sequence"/>
</dbReference>
<name>A0A549SVB4_9HYPH</name>
<comment type="caution">
    <text evidence="1">The sequence shown here is derived from an EMBL/GenBank/DDBJ whole genome shotgun (WGS) entry which is preliminary data.</text>
</comment>
<proteinExistence type="predicted"/>
<organism evidence="1 2">
    <name type="scientific">Rhizobium straminoryzae</name>
    <dbReference type="NCBI Taxonomy" id="1387186"/>
    <lineage>
        <taxon>Bacteria</taxon>
        <taxon>Pseudomonadati</taxon>
        <taxon>Pseudomonadota</taxon>
        <taxon>Alphaproteobacteria</taxon>
        <taxon>Hyphomicrobiales</taxon>
        <taxon>Rhizobiaceae</taxon>
        <taxon>Rhizobium/Agrobacterium group</taxon>
        <taxon>Rhizobium</taxon>
    </lineage>
</organism>
<dbReference type="RefSeq" id="WP_143127547.1">
    <property type="nucleotide sequence ID" value="NZ_VJMG01000078.1"/>
</dbReference>
<keyword evidence="2" id="KW-1185">Reference proteome</keyword>